<feature type="domain" description="ABC transmembrane type-2" evidence="10">
    <location>
        <begin position="675"/>
        <end position="911"/>
    </location>
</feature>
<feature type="transmembrane region" description="Helical" evidence="8">
    <location>
        <begin position="889"/>
        <end position="908"/>
    </location>
</feature>
<evidence type="ECO:0000256" key="6">
    <source>
        <dbReference type="ARBA" id="ARBA00022989"/>
    </source>
</evidence>
<feature type="transmembrane region" description="Helical" evidence="8">
    <location>
        <begin position="565"/>
        <end position="583"/>
    </location>
</feature>
<feature type="transmembrane region" description="Helical" evidence="8">
    <location>
        <begin position="797"/>
        <end position="820"/>
    </location>
</feature>
<evidence type="ECO:0000256" key="5">
    <source>
        <dbReference type="ARBA" id="ARBA00022840"/>
    </source>
</evidence>
<dbReference type="Proteomes" id="UP000291088">
    <property type="component" value="Unassembled WGS sequence"/>
</dbReference>
<dbReference type="GO" id="GO:0140359">
    <property type="term" value="F:ABC-type transporter activity"/>
    <property type="evidence" value="ECO:0007669"/>
    <property type="project" value="InterPro"/>
</dbReference>
<dbReference type="Gene3D" id="3.40.50.300">
    <property type="entry name" value="P-loop containing nucleotide triphosphate hydrolases"/>
    <property type="match status" value="2"/>
</dbReference>
<dbReference type="AlphaFoldDB" id="A0A4Q2S6I3"/>
<dbReference type="InterPro" id="IPR003593">
    <property type="entry name" value="AAA+_ATPase"/>
</dbReference>
<dbReference type="RefSeq" id="WP_129334269.1">
    <property type="nucleotide sequence ID" value="NZ_SDVB01000380.1"/>
</dbReference>
<evidence type="ECO:0000256" key="7">
    <source>
        <dbReference type="ARBA" id="ARBA00023136"/>
    </source>
</evidence>
<dbReference type="PROSITE" id="PS51012">
    <property type="entry name" value="ABC_TM2"/>
    <property type="match status" value="1"/>
</dbReference>
<keyword evidence="5 11" id="KW-0067">ATP-binding</keyword>
<gene>
    <name evidence="11" type="ORF">EUU22_22835</name>
</gene>
<dbReference type="GO" id="GO:0016020">
    <property type="term" value="C:membrane"/>
    <property type="evidence" value="ECO:0007669"/>
    <property type="project" value="UniProtKB-SubCell"/>
</dbReference>
<dbReference type="NCBIfam" id="NF033858">
    <property type="entry name" value="ABC2_perm_RbbA"/>
    <property type="match status" value="1"/>
</dbReference>
<name>A0A4Q2S6I3_9HYPH</name>
<organism evidence="11 12">
    <name type="scientific">Ciceribacter ferrooxidans</name>
    <dbReference type="NCBI Taxonomy" id="2509717"/>
    <lineage>
        <taxon>Bacteria</taxon>
        <taxon>Pseudomonadati</taxon>
        <taxon>Pseudomonadota</taxon>
        <taxon>Alphaproteobacteria</taxon>
        <taxon>Hyphomicrobiales</taxon>
        <taxon>Rhizobiaceae</taxon>
        <taxon>Ciceribacter</taxon>
    </lineage>
</organism>
<dbReference type="InterPro" id="IPR003439">
    <property type="entry name" value="ABC_transporter-like_ATP-bd"/>
</dbReference>
<dbReference type="InterPro" id="IPR017871">
    <property type="entry name" value="ABC_transporter-like_CS"/>
</dbReference>
<keyword evidence="12" id="KW-1185">Reference proteome</keyword>
<evidence type="ECO:0000256" key="3">
    <source>
        <dbReference type="ARBA" id="ARBA00022692"/>
    </source>
</evidence>
<evidence type="ECO:0000259" key="9">
    <source>
        <dbReference type="PROSITE" id="PS50893"/>
    </source>
</evidence>
<dbReference type="SMART" id="SM00382">
    <property type="entry name" value="AAA"/>
    <property type="match status" value="2"/>
</dbReference>
<comment type="caution">
    <text evidence="11">The sequence shown here is derived from an EMBL/GenBank/DDBJ whole genome shotgun (WGS) entry which is preliminary data.</text>
</comment>
<dbReference type="SUPFAM" id="SSF52540">
    <property type="entry name" value="P-loop containing nucleoside triphosphate hydrolases"/>
    <property type="match status" value="2"/>
</dbReference>
<feature type="transmembrane region" description="Helical" evidence="8">
    <location>
        <begin position="770"/>
        <end position="790"/>
    </location>
</feature>
<reference evidence="11 12" key="1">
    <citation type="submission" date="2019-01" db="EMBL/GenBank/DDBJ databases">
        <authorList>
            <person name="Deng T."/>
        </authorList>
    </citation>
    <scope>NUCLEOTIDE SEQUENCE [LARGE SCALE GENOMIC DNA]</scope>
    <source>
        <strain evidence="11 12">F8825</strain>
    </source>
</reference>
<dbReference type="InterPro" id="IPR013525">
    <property type="entry name" value="ABC2_TM"/>
</dbReference>
<evidence type="ECO:0000313" key="11">
    <source>
        <dbReference type="EMBL" id="RYB97931.1"/>
    </source>
</evidence>
<dbReference type="Pfam" id="PF12698">
    <property type="entry name" value="ABC2_membrane_3"/>
    <property type="match status" value="1"/>
</dbReference>
<dbReference type="Pfam" id="PF00005">
    <property type="entry name" value="ABC_tran"/>
    <property type="match status" value="2"/>
</dbReference>
<keyword evidence="3 8" id="KW-0812">Transmembrane</keyword>
<proteinExistence type="inferred from homology"/>
<feature type="domain" description="ABC transporter" evidence="9">
    <location>
        <begin position="279"/>
        <end position="509"/>
    </location>
</feature>
<dbReference type="EMBL" id="SDVB01000380">
    <property type="protein sequence ID" value="RYB97931.1"/>
    <property type="molecule type" value="Genomic_DNA"/>
</dbReference>
<keyword evidence="7 8" id="KW-0472">Membrane</keyword>
<dbReference type="InterPro" id="IPR027417">
    <property type="entry name" value="P-loop_NTPase"/>
</dbReference>
<evidence type="ECO:0000256" key="8">
    <source>
        <dbReference type="SAM" id="Phobius"/>
    </source>
</evidence>
<evidence type="ECO:0000256" key="4">
    <source>
        <dbReference type="ARBA" id="ARBA00022741"/>
    </source>
</evidence>
<evidence type="ECO:0000313" key="12">
    <source>
        <dbReference type="Proteomes" id="UP000291088"/>
    </source>
</evidence>
<dbReference type="OrthoDB" id="9805029at2"/>
<dbReference type="CDD" id="cd03230">
    <property type="entry name" value="ABC_DR_subfamily_A"/>
    <property type="match status" value="1"/>
</dbReference>
<sequence length="913" mass="98633">MPNPETDRHETGVELRGVSHRYGRVVALDGIDLTVAAGSKMAIVGPDGVGKSTLLGLVAGAKRIQAGSVRSLGSDMGGQRSRSGVLPRIAYMPQGLGRNLYPSLSVIENVDFFARLFGHGEAERRRRIAELLRATGLDPFGDRLMGKLSGGMKQKLGLCCALVHDPDLLLLDEPTTGVDPLSRQQFWDLVESIRRARPRLTILTATSDIDEATRFDRVAMLNDGRILADGTPPELLARTGASTLERAFVSLLNENGHGAMVGNGEVAPKRTVSSEDIAIEAKGLTRRFGSFTAVDHVSFRIPRGEIFGFLGSNGCGKSTTMKMLTGLLPASEGEAFLFGEPVDASDIPARRRVGYMSQGFSLYGELTVLQNLRLHAAIFDYKGQAASARVSELSETFGLSEYHDTVSERLPLGVRQRLQLAVALLHRPEVLILDEPTSGVDPVARDAFWDDLQRVSREDGVTIFISTHFMSEAERCDRIAFMHAGKVIASGAPEKLKAETQSATLDEAFIAYMKQGGREEMASFDAALPAATGATASVKQTFSLRRATAYARREMMELVRDTIRLAFSLLGTAILMLILGYGITLDVDDLRLGVLDRDRTAESRAYIDSFAASTAFRYEGPLADQGELEQKLKANDIAIALEIPERFGADLRSGHTTTVLATLDGAMPFRAETMLGYISGAHAHFLTEVARSAGVAASPVANVEMRYRYNQAFRSLDAMVPAVVAILLLFIPSILTALGVVSEKELGSISNLYVTPVTKLEFLLGKQAPYVLVGCVNYVVLVLMAVLLFGVPIRGSLAGLTLAAFLYLLATTAIGILSSTMTRTQVAAMFATAIGTMMPATQFAGLLQPVATLEGAGRIIGTLFPTTYFLRASVGAFTKALGFSDLVPFILPLVLFWPVLIAMAWLLLRKQEV</sequence>
<dbReference type="PANTHER" id="PTHR43038:SF4">
    <property type="entry name" value="RIBOSOME-ASSOCIATED ATPASE"/>
    <property type="match status" value="1"/>
</dbReference>
<keyword evidence="4" id="KW-0547">Nucleotide-binding</keyword>
<dbReference type="InterPro" id="IPR047651">
    <property type="entry name" value="ABC2_perm_RbbA"/>
</dbReference>
<protein>
    <submittedName>
        <fullName evidence="11">ABC transporter ATP-binding protein/permease</fullName>
    </submittedName>
</protein>
<evidence type="ECO:0000256" key="2">
    <source>
        <dbReference type="ARBA" id="ARBA00005417"/>
    </source>
</evidence>
<keyword evidence="6 8" id="KW-1133">Transmembrane helix</keyword>
<dbReference type="GO" id="GO:0005524">
    <property type="term" value="F:ATP binding"/>
    <property type="evidence" value="ECO:0007669"/>
    <property type="project" value="UniProtKB-KW"/>
</dbReference>
<dbReference type="Gene3D" id="3.40.1710.10">
    <property type="entry name" value="abc type-2 transporter like domain"/>
    <property type="match status" value="1"/>
</dbReference>
<evidence type="ECO:0000259" key="10">
    <source>
        <dbReference type="PROSITE" id="PS51012"/>
    </source>
</evidence>
<feature type="transmembrane region" description="Helical" evidence="8">
    <location>
        <begin position="718"/>
        <end position="741"/>
    </location>
</feature>
<dbReference type="InterPro" id="IPR047817">
    <property type="entry name" value="ABC2_TM_bact-type"/>
</dbReference>
<feature type="domain" description="ABC transporter" evidence="9">
    <location>
        <begin position="13"/>
        <end position="248"/>
    </location>
</feature>
<evidence type="ECO:0000256" key="1">
    <source>
        <dbReference type="ARBA" id="ARBA00004141"/>
    </source>
</evidence>
<dbReference type="PROSITE" id="PS00211">
    <property type="entry name" value="ABC_TRANSPORTER_1"/>
    <property type="match status" value="1"/>
</dbReference>
<comment type="subcellular location">
    <subcellularLocation>
        <location evidence="1">Membrane</location>
        <topology evidence="1">Multi-pass membrane protein</topology>
    </subcellularLocation>
</comment>
<comment type="similarity">
    <text evidence="2">Belongs to the ABC transporter superfamily.</text>
</comment>
<dbReference type="GO" id="GO:0016887">
    <property type="term" value="F:ATP hydrolysis activity"/>
    <property type="evidence" value="ECO:0007669"/>
    <property type="project" value="InterPro"/>
</dbReference>
<accession>A0A4Q2S6I3</accession>
<dbReference type="PROSITE" id="PS50893">
    <property type="entry name" value="ABC_TRANSPORTER_2"/>
    <property type="match status" value="2"/>
</dbReference>
<dbReference type="PANTHER" id="PTHR43038">
    <property type="entry name" value="ATP-BINDING CASSETTE, SUB-FAMILY H, MEMBER 1"/>
    <property type="match status" value="1"/>
</dbReference>